<dbReference type="AlphaFoldDB" id="M7N0V2"/>
<organism evidence="1 2">
    <name type="scientific">Cesiribacter andamanensis AMV16</name>
    <dbReference type="NCBI Taxonomy" id="1279009"/>
    <lineage>
        <taxon>Bacteria</taxon>
        <taxon>Pseudomonadati</taxon>
        <taxon>Bacteroidota</taxon>
        <taxon>Cytophagia</taxon>
        <taxon>Cytophagales</taxon>
        <taxon>Cesiribacteraceae</taxon>
        <taxon>Cesiribacter</taxon>
    </lineage>
</organism>
<accession>M7N0V2</accession>
<dbReference type="EMBL" id="AODQ01000164">
    <property type="protein sequence ID" value="EMR00942.1"/>
    <property type="molecule type" value="Genomic_DNA"/>
</dbReference>
<protein>
    <submittedName>
        <fullName evidence="1">Uncharacterized protein</fullName>
    </submittedName>
</protein>
<name>M7N0V2_9BACT</name>
<gene>
    <name evidence="1" type="ORF">ADICEAN_03937</name>
</gene>
<proteinExistence type="predicted"/>
<evidence type="ECO:0000313" key="1">
    <source>
        <dbReference type="EMBL" id="EMR00942.1"/>
    </source>
</evidence>
<sequence length="119" mass="13286">MEGTLAQHVQLSLQRLPLQAFIICLYKHLFNVGGSGLRLLAWHRGYHRYQPIPQQPKAHALKAAVEQLPAMGLLPGILRKKHHPYPIPAFCRQAHPLPGHGCPKKAVRQLGEYAGPIAR</sequence>
<evidence type="ECO:0000313" key="2">
    <source>
        <dbReference type="Proteomes" id="UP000011910"/>
    </source>
</evidence>
<reference evidence="1 2" key="1">
    <citation type="journal article" date="2013" name="Genome Announc.">
        <title>Draft Genome Sequence of Cesiribacter andamanensis Strain AMV16T, Isolated from a Soil Sample from a Mud Volcano in the Andaman Islands, India.</title>
        <authorList>
            <person name="Shivaji S."/>
            <person name="Ara S."/>
            <person name="Begum Z."/>
            <person name="Srinivas T.N."/>
            <person name="Singh A."/>
            <person name="Kumar Pinnaka A."/>
        </authorList>
    </citation>
    <scope>NUCLEOTIDE SEQUENCE [LARGE SCALE GENOMIC DNA]</scope>
    <source>
        <strain evidence="1 2">AMV16</strain>
    </source>
</reference>
<comment type="caution">
    <text evidence="1">The sequence shown here is derived from an EMBL/GenBank/DDBJ whole genome shotgun (WGS) entry which is preliminary data.</text>
</comment>
<keyword evidence="2" id="KW-1185">Reference proteome</keyword>
<dbReference type="Proteomes" id="UP000011910">
    <property type="component" value="Unassembled WGS sequence"/>
</dbReference>